<feature type="compositionally biased region" description="Low complexity" evidence="3">
    <location>
        <begin position="831"/>
        <end position="843"/>
    </location>
</feature>
<dbReference type="FunFam" id="3.40.50.2000:FF:000009">
    <property type="entry name" value="Sterol 3-beta-glucosyltransferase UGT80A2"/>
    <property type="match status" value="1"/>
</dbReference>
<dbReference type="PANTHER" id="PTHR48050:SF13">
    <property type="entry name" value="STEROL 3-BETA-GLUCOSYLTRANSFERASE UGT80A2"/>
    <property type="match status" value="1"/>
</dbReference>
<feature type="domain" description="Erythromycin biosynthesis protein CIII-like C-terminal" evidence="5">
    <location>
        <begin position="433"/>
        <end position="525"/>
    </location>
</feature>
<dbReference type="GO" id="GO:0006629">
    <property type="term" value="P:lipid metabolic process"/>
    <property type="evidence" value="ECO:0007669"/>
    <property type="project" value="UniProtKB-KW"/>
</dbReference>
<keyword evidence="2" id="KW-0443">Lipid metabolism</keyword>
<proteinExistence type="predicted"/>
<sequence>MPSDAPSPPPSDSPPPPFSETERSFDEKQDALGAETKVGDDGRVNITIREVNDLLARQIEQLQLSRVQENQIQADTEATLAVPDATTQAHALLEASRKSSRVPPRLNVVIQVVGSRGDVQPFVALGLVLKTRYGHRVRLATHATFKKFVEENGLEHFDIGGDPAELMAFMVKNPGLIPGMKSIKEGDVGKRRRGMAEILLGCWKSCADADEVDEGREQEESGKPAAPKRRPFVAHAIIANPPSFAHIHCAEKLGVPLHLMFTMPWSPTREFPQPIANIKSSKASRSMTNEMSYTLVDMLTWEGLGDLVNKFRKETLGLPILSQAAATDMLHRLRIPYTYCWSPALIPKPKDWGPHITIAGFYFLSLASHYQPEPALAEFLAAGPPPVYIGFGSIVVDDPNGMTELVFDAVRKTGQRALVSKGWGGLGGDDLGLPADVFMLGNVPHDWLFQHVSCVVHHGGAGTTAAGIALGRPTVIVPFFGDQPFWGAMVARAGAGPTPIPSKELTADRLADAILQALKPETLTRAKELGDLIKEEKGTEVGVASFHAQLNIENLRCALAPSRPAVWTVRTAKSKGRTAAADIRLSAFAATVLSNEGLLDVNALTTHRPCEYPSDYGVMSAHALGPNPVLSTAGGIASNMIHIPINIAKAWGGLVYEPYKGAKADGLRGFGKGLGRGLGHFLFPQRDMVVGHGAAGVRVAYDAIKRKLGGDSTLSFILATRYVEGFEDVQKSTEEERAVVIARWSELGPPALRATTRRSKSRSSAPSGASTLATSASASASANVSPSPSLSRLTSQTSTKSAKSENRLSRLFSHSRAARSTKSEVTLVRDAAAGETSASTSTSTPPPYSHANETGQNEGKGSAGP</sequence>
<feature type="compositionally biased region" description="Low complexity" evidence="3">
    <location>
        <begin position="762"/>
        <end position="791"/>
    </location>
</feature>
<evidence type="ECO:0000313" key="7">
    <source>
        <dbReference type="Proteomes" id="UP000030678"/>
    </source>
</evidence>
<dbReference type="GO" id="GO:0005975">
    <property type="term" value="P:carbohydrate metabolic process"/>
    <property type="evidence" value="ECO:0007669"/>
    <property type="project" value="InterPro"/>
</dbReference>
<dbReference type="Gene3D" id="3.40.50.2000">
    <property type="entry name" value="Glycogen Phosphorylase B"/>
    <property type="match status" value="2"/>
</dbReference>
<dbReference type="EMBL" id="KB822705">
    <property type="protein sequence ID" value="ETI23455.1"/>
    <property type="molecule type" value="Genomic_DNA"/>
</dbReference>
<protein>
    <submittedName>
        <fullName evidence="6">Uncharacterized protein</fullName>
    </submittedName>
</protein>
<feature type="region of interest" description="Disordered" evidence="3">
    <location>
        <begin position="1"/>
        <end position="38"/>
    </location>
</feature>
<evidence type="ECO:0000256" key="3">
    <source>
        <dbReference type="SAM" id="MobiDB-lite"/>
    </source>
</evidence>
<feature type="compositionally biased region" description="Pro residues" evidence="3">
    <location>
        <begin position="1"/>
        <end position="18"/>
    </location>
</feature>
<dbReference type="VEuPathDB" id="FungiDB:G647_05257"/>
<evidence type="ECO:0000256" key="1">
    <source>
        <dbReference type="ARBA" id="ARBA00022679"/>
    </source>
</evidence>
<dbReference type="AlphaFoldDB" id="V9D9E6"/>
<dbReference type="PANTHER" id="PTHR48050">
    <property type="entry name" value="STEROL 3-BETA-GLUCOSYLTRANSFERASE"/>
    <property type="match status" value="1"/>
</dbReference>
<feature type="compositionally biased region" description="Basic and acidic residues" evidence="3">
    <location>
        <begin position="20"/>
        <end position="30"/>
    </location>
</feature>
<feature type="compositionally biased region" description="Polar residues" evidence="3">
    <location>
        <begin position="792"/>
        <end position="801"/>
    </location>
</feature>
<reference evidence="6 7" key="1">
    <citation type="submission" date="2013-03" db="EMBL/GenBank/DDBJ databases">
        <title>The Genome Sequence of Cladophialophora carrionii CBS 160.54.</title>
        <authorList>
            <consortium name="The Broad Institute Genomics Platform"/>
            <person name="Cuomo C."/>
            <person name="de Hoog S."/>
            <person name="Gorbushina A."/>
            <person name="Walker B."/>
            <person name="Young S.K."/>
            <person name="Zeng Q."/>
            <person name="Gargeya S."/>
            <person name="Fitzgerald M."/>
            <person name="Haas B."/>
            <person name="Abouelleil A."/>
            <person name="Allen A.W."/>
            <person name="Alvarado L."/>
            <person name="Arachchi H.M."/>
            <person name="Berlin A.M."/>
            <person name="Chapman S.B."/>
            <person name="Gainer-Dewar J."/>
            <person name="Goldberg J."/>
            <person name="Griggs A."/>
            <person name="Gujja S."/>
            <person name="Hansen M."/>
            <person name="Howarth C."/>
            <person name="Imamovic A."/>
            <person name="Ireland A."/>
            <person name="Larimer J."/>
            <person name="McCowan C."/>
            <person name="Murphy C."/>
            <person name="Pearson M."/>
            <person name="Poon T.W."/>
            <person name="Priest M."/>
            <person name="Roberts A."/>
            <person name="Saif S."/>
            <person name="Shea T."/>
            <person name="Sisk P."/>
            <person name="Sykes S."/>
            <person name="Wortman J."/>
            <person name="Nusbaum C."/>
            <person name="Birren B."/>
        </authorList>
    </citation>
    <scope>NUCLEOTIDE SEQUENCE [LARGE SCALE GENOMIC DNA]</scope>
    <source>
        <strain evidence="6 7">CBS 160.54</strain>
    </source>
</reference>
<keyword evidence="1" id="KW-0808">Transferase</keyword>
<dbReference type="GeneID" id="19983750"/>
<organism evidence="6 7">
    <name type="scientific">Cladophialophora carrionii CBS 160.54</name>
    <dbReference type="NCBI Taxonomy" id="1279043"/>
    <lineage>
        <taxon>Eukaryota</taxon>
        <taxon>Fungi</taxon>
        <taxon>Dikarya</taxon>
        <taxon>Ascomycota</taxon>
        <taxon>Pezizomycotina</taxon>
        <taxon>Eurotiomycetes</taxon>
        <taxon>Chaetothyriomycetidae</taxon>
        <taxon>Chaetothyriales</taxon>
        <taxon>Herpotrichiellaceae</taxon>
        <taxon>Cladophialophora</taxon>
    </lineage>
</organism>
<evidence type="ECO:0000313" key="6">
    <source>
        <dbReference type="EMBL" id="ETI23455.1"/>
    </source>
</evidence>
<dbReference type="InterPro" id="IPR050426">
    <property type="entry name" value="Glycosyltransferase_28"/>
</dbReference>
<dbReference type="GO" id="GO:0016906">
    <property type="term" value="F:sterol 3-beta-glucosyltransferase activity"/>
    <property type="evidence" value="ECO:0007669"/>
    <property type="project" value="UniProtKB-ARBA"/>
</dbReference>
<dbReference type="InterPro" id="IPR004276">
    <property type="entry name" value="GlycoTrans_28_N"/>
</dbReference>
<dbReference type="SUPFAM" id="SSF53756">
    <property type="entry name" value="UDP-Glycosyltransferase/glycogen phosphorylase"/>
    <property type="match status" value="1"/>
</dbReference>
<dbReference type="RefSeq" id="XP_008727810.1">
    <property type="nucleotide sequence ID" value="XM_008729588.1"/>
</dbReference>
<dbReference type="FunFam" id="3.40.50.2000:FF:000100">
    <property type="entry name" value="Glycosyltransferase family 1 protein"/>
    <property type="match status" value="1"/>
</dbReference>
<evidence type="ECO:0000259" key="4">
    <source>
        <dbReference type="Pfam" id="PF03033"/>
    </source>
</evidence>
<evidence type="ECO:0000259" key="5">
    <source>
        <dbReference type="Pfam" id="PF06722"/>
    </source>
</evidence>
<gene>
    <name evidence="6" type="ORF">G647_05257</name>
</gene>
<dbReference type="InterPro" id="IPR002213">
    <property type="entry name" value="UDP_glucos_trans"/>
</dbReference>
<dbReference type="Pfam" id="PF03033">
    <property type="entry name" value="Glyco_transf_28"/>
    <property type="match status" value="1"/>
</dbReference>
<name>V9D9E6_9EURO</name>
<dbReference type="HOGENOM" id="CLU_000537_1_1_1"/>
<dbReference type="CDD" id="cd03784">
    <property type="entry name" value="GT1_Gtf-like"/>
    <property type="match status" value="1"/>
</dbReference>
<feature type="region of interest" description="Disordered" evidence="3">
    <location>
        <begin position="751"/>
        <end position="865"/>
    </location>
</feature>
<dbReference type="InterPro" id="IPR010610">
    <property type="entry name" value="EryCIII-like_C"/>
</dbReference>
<evidence type="ECO:0000256" key="2">
    <source>
        <dbReference type="ARBA" id="ARBA00023098"/>
    </source>
</evidence>
<dbReference type="OrthoDB" id="5835829at2759"/>
<feature type="domain" description="Glycosyltransferase family 28 N-terminal" evidence="4">
    <location>
        <begin position="108"/>
        <end position="271"/>
    </location>
</feature>
<dbReference type="Proteomes" id="UP000030678">
    <property type="component" value="Unassembled WGS sequence"/>
</dbReference>
<accession>V9D9E6</accession>
<dbReference type="Pfam" id="PF06722">
    <property type="entry name" value="EryCIII-like_C"/>
    <property type="match status" value="1"/>
</dbReference>